<dbReference type="InterPro" id="IPR038508">
    <property type="entry name" value="ArfGAP_dom_sf"/>
</dbReference>
<proteinExistence type="predicted"/>
<protein>
    <submittedName>
        <fullName evidence="2">Uncharacterized protein</fullName>
    </submittedName>
</protein>
<dbReference type="Proteomes" id="UP000541444">
    <property type="component" value="Unassembled WGS sequence"/>
</dbReference>
<accession>A0A7J7M855</accession>
<feature type="region of interest" description="Disordered" evidence="1">
    <location>
        <begin position="94"/>
        <end position="129"/>
    </location>
</feature>
<evidence type="ECO:0000313" key="3">
    <source>
        <dbReference type="Proteomes" id="UP000541444"/>
    </source>
</evidence>
<comment type="caution">
    <text evidence="2">The sequence shown here is derived from an EMBL/GenBank/DDBJ whole genome shotgun (WGS) entry which is preliminary data.</text>
</comment>
<organism evidence="2 3">
    <name type="scientific">Kingdonia uniflora</name>
    <dbReference type="NCBI Taxonomy" id="39325"/>
    <lineage>
        <taxon>Eukaryota</taxon>
        <taxon>Viridiplantae</taxon>
        <taxon>Streptophyta</taxon>
        <taxon>Embryophyta</taxon>
        <taxon>Tracheophyta</taxon>
        <taxon>Spermatophyta</taxon>
        <taxon>Magnoliopsida</taxon>
        <taxon>Ranunculales</taxon>
        <taxon>Circaeasteraceae</taxon>
        <taxon>Kingdonia</taxon>
    </lineage>
</organism>
<keyword evidence="3" id="KW-1185">Reference proteome</keyword>
<dbReference type="InterPro" id="IPR037278">
    <property type="entry name" value="ARFGAP/RecO"/>
</dbReference>
<dbReference type="PANTHER" id="PTHR46220">
    <property type="entry name" value="ADP-RIBOSYLATION FACTOR GTPASE-ACTIVATING PROTEIN AGD12"/>
    <property type="match status" value="1"/>
</dbReference>
<dbReference type="SUPFAM" id="SSF57863">
    <property type="entry name" value="ArfGap/RecO-like zinc finger"/>
    <property type="match status" value="1"/>
</dbReference>
<name>A0A7J7M855_9MAGN</name>
<dbReference type="GO" id="GO:0005543">
    <property type="term" value="F:phospholipid binding"/>
    <property type="evidence" value="ECO:0007669"/>
    <property type="project" value="InterPro"/>
</dbReference>
<dbReference type="Gene3D" id="1.10.220.150">
    <property type="entry name" value="Arf GTPase activating protein"/>
    <property type="match status" value="1"/>
</dbReference>
<evidence type="ECO:0000313" key="2">
    <source>
        <dbReference type="EMBL" id="KAF6151059.1"/>
    </source>
</evidence>
<reference evidence="2 3" key="1">
    <citation type="journal article" date="2020" name="IScience">
        <title>Genome Sequencing of the Endangered Kingdonia uniflora (Circaeasteraceae, Ranunculales) Reveals Potential Mechanisms of Evolutionary Specialization.</title>
        <authorList>
            <person name="Sun Y."/>
            <person name="Deng T."/>
            <person name="Zhang A."/>
            <person name="Moore M.J."/>
            <person name="Landis J.B."/>
            <person name="Lin N."/>
            <person name="Zhang H."/>
            <person name="Zhang X."/>
            <person name="Huang J."/>
            <person name="Zhang X."/>
            <person name="Sun H."/>
            <person name="Wang H."/>
        </authorList>
    </citation>
    <scope>NUCLEOTIDE SEQUENCE [LARGE SCALE GENOMIC DNA]</scope>
    <source>
        <strain evidence="2">TB1705</strain>
        <tissue evidence="2">Leaf</tissue>
    </source>
</reference>
<feature type="non-terminal residue" evidence="2">
    <location>
        <position position="1"/>
    </location>
</feature>
<dbReference type="InterPro" id="IPR044518">
    <property type="entry name" value="ARF_GAP_AGD11/12/13"/>
</dbReference>
<feature type="compositionally biased region" description="Polar residues" evidence="1">
    <location>
        <begin position="97"/>
        <end position="117"/>
    </location>
</feature>
<dbReference type="OrthoDB" id="10266696at2759"/>
<sequence length="154" mass="17263">MIAKKSFRYSSYHLVLSVKLDEWTDEQVDFLADLGGNTVANTKYEAFLPEHFQKPKPFNDRRTIRFHQSKKRFIAVGGTTTTTLLLALIPDDRESKSNYGSSVYNDPISKLNSSTPIEKSMKSEEGGSSFRSDLKMVVRHRDLAEIAAADAATA</sequence>
<dbReference type="GO" id="GO:0005096">
    <property type="term" value="F:GTPase activator activity"/>
    <property type="evidence" value="ECO:0007669"/>
    <property type="project" value="InterPro"/>
</dbReference>
<dbReference type="EMBL" id="JACGCM010001717">
    <property type="protein sequence ID" value="KAF6151059.1"/>
    <property type="molecule type" value="Genomic_DNA"/>
</dbReference>
<dbReference type="AlphaFoldDB" id="A0A7J7M855"/>
<dbReference type="PANTHER" id="PTHR46220:SF2">
    <property type="entry name" value="ADP-RIBOSYLATION FACTOR GTPASE-ACTIVATING PROTEIN AGD11-RELATED"/>
    <property type="match status" value="1"/>
</dbReference>
<gene>
    <name evidence="2" type="ORF">GIB67_042394</name>
</gene>
<evidence type="ECO:0000256" key="1">
    <source>
        <dbReference type="SAM" id="MobiDB-lite"/>
    </source>
</evidence>